<sequence length="133" mass="15259">MSGKEPAASHRGQVLTILSDFFQQAFPPRMDGSFRDPGAFFVTQFFPARTAEQTTERNADFLMEFFPRTDGRTKEQRGHPTFALSGCAEVKEARNGIIFLLPFRALRKRAFRFAYFSFSFLSKSAVYRRLIKA</sequence>
<proteinExistence type="predicted"/>
<evidence type="ECO:0000313" key="2">
    <source>
        <dbReference type="Proteomes" id="UP000824264"/>
    </source>
</evidence>
<dbReference type="EMBL" id="DXGI01000024">
    <property type="protein sequence ID" value="HIW77660.1"/>
    <property type="molecule type" value="Genomic_DNA"/>
</dbReference>
<gene>
    <name evidence="1" type="ORF">H9874_00740</name>
</gene>
<evidence type="ECO:0000313" key="1">
    <source>
        <dbReference type="EMBL" id="HIW77660.1"/>
    </source>
</evidence>
<comment type="caution">
    <text evidence="1">The sequence shown here is derived from an EMBL/GenBank/DDBJ whole genome shotgun (WGS) entry which is preliminary data.</text>
</comment>
<accession>A0A9D1QYS4</accession>
<dbReference type="AlphaFoldDB" id="A0A9D1QYS4"/>
<name>A0A9D1QYS4_9BACT</name>
<organism evidence="1 2">
    <name type="scientific">Candidatus Bilophila faecipullorum</name>
    <dbReference type="NCBI Taxonomy" id="2838482"/>
    <lineage>
        <taxon>Bacteria</taxon>
        <taxon>Pseudomonadati</taxon>
        <taxon>Thermodesulfobacteriota</taxon>
        <taxon>Desulfovibrionia</taxon>
        <taxon>Desulfovibrionales</taxon>
        <taxon>Desulfovibrionaceae</taxon>
        <taxon>Bilophila</taxon>
    </lineage>
</organism>
<reference evidence="1" key="2">
    <citation type="submission" date="2021-04" db="EMBL/GenBank/DDBJ databases">
        <authorList>
            <person name="Gilroy R."/>
        </authorList>
    </citation>
    <scope>NUCLEOTIDE SEQUENCE</scope>
    <source>
        <strain evidence="1">ChiSxjej5B17-1746</strain>
    </source>
</reference>
<dbReference type="Proteomes" id="UP000824264">
    <property type="component" value="Unassembled WGS sequence"/>
</dbReference>
<protein>
    <submittedName>
        <fullName evidence="1">Uncharacterized protein</fullName>
    </submittedName>
</protein>
<reference evidence="1" key="1">
    <citation type="journal article" date="2021" name="PeerJ">
        <title>Extensive microbial diversity within the chicken gut microbiome revealed by metagenomics and culture.</title>
        <authorList>
            <person name="Gilroy R."/>
            <person name="Ravi A."/>
            <person name="Getino M."/>
            <person name="Pursley I."/>
            <person name="Horton D.L."/>
            <person name="Alikhan N.F."/>
            <person name="Baker D."/>
            <person name="Gharbi K."/>
            <person name="Hall N."/>
            <person name="Watson M."/>
            <person name="Adriaenssens E.M."/>
            <person name="Foster-Nyarko E."/>
            <person name="Jarju S."/>
            <person name="Secka A."/>
            <person name="Antonio M."/>
            <person name="Oren A."/>
            <person name="Chaudhuri R.R."/>
            <person name="La Ragione R."/>
            <person name="Hildebrand F."/>
            <person name="Pallen M.J."/>
        </authorList>
    </citation>
    <scope>NUCLEOTIDE SEQUENCE</scope>
    <source>
        <strain evidence="1">ChiSxjej5B17-1746</strain>
    </source>
</reference>